<evidence type="ECO:0000256" key="1">
    <source>
        <dbReference type="ARBA" id="ARBA00004225"/>
    </source>
</evidence>
<keyword evidence="12" id="KW-1185">Reference proteome</keyword>
<feature type="repeat" description="Solcar" evidence="9">
    <location>
        <begin position="134"/>
        <end position="231"/>
    </location>
</feature>
<comment type="caution">
    <text evidence="11">The sequence shown here is derived from an EMBL/GenBank/DDBJ whole genome shotgun (WGS) entry which is preliminary data.</text>
</comment>
<evidence type="ECO:0000256" key="3">
    <source>
        <dbReference type="ARBA" id="ARBA00022448"/>
    </source>
</evidence>
<gene>
    <name evidence="11" type="ORF">CHS0354_023601</name>
</gene>
<evidence type="ECO:0000256" key="7">
    <source>
        <dbReference type="ARBA" id="ARBA00023128"/>
    </source>
</evidence>
<dbReference type="InterPro" id="IPR018108">
    <property type="entry name" value="MCP_transmembrane"/>
</dbReference>
<keyword evidence="8 9" id="KW-0472">Membrane</keyword>
<dbReference type="Pfam" id="PF00153">
    <property type="entry name" value="Mito_carr"/>
    <property type="match status" value="3"/>
</dbReference>
<evidence type="ECO:0000256" key="10">
    <source>
        <dbReference type="RuleBase" id="RU000488"/>
    </source>
</evidence>
<evidence type="ECO:0000256" key="8">
    <source>
        <dbReference type="ARBA" id="ARBA00023136"/>
    </source>
</evidence>
<keyword evidence="3 10" id="KW-0813">Transport</keyword>
<keyword evidence="6" id="KW-1133">Transmembrane helix</keyword>
<evidence type="ECO:0000313" key="12">
    <source>
        <dbReference type="Proteomes" id="UP001195483"/>
    </source>
</evidence>
<dbReference type="SUPFAM" id="SSF103506">
    <property type="entry name" value="Mitochondrial carrier"/>
    <property type="match status" value="1"/>
</dbReference>
<dbReference type="PANTHER" id="PTHR45624">
    <property type="entry name" value="MITOCHONDRIAL BASIC AMINO ACIDS TRANSPORTER-RELATED"/>
    <property type="match status" value="1"/>
</dbReference>
<sequence>MTKSSDSSPFPVVETVPLGTGLPESEKIVFARNHAVDGVIDLIGGTLGGVANVYVGQPLDTVKVKMQTFPKMYRNALHCFVRTYKQDGIARGLYAGTVPALAANIAENSILFLFYGLCQKGVAFITRKADVKHLNPLENAIAGGSAAFFSTISLCPTELVKCRLQAMREMATQGKLEGGMERLKIGPWGLTSEILRQEGIRGLFKGFTATMMREMPGYFFFFGGYEIARRIVTPPGKSKDEIGALRTVLCGGIGGVSLWVAIFPADVVKSRIQVECTVGSVEPTFRAMFMKIFREEGFLALYKGLGPTVLRTFPATGALFLAFENTKKWLTYLADKMF</sequence>
<dbReference type="PROSITE" id="PS50920">
    <property type="entry name" value="SOLCAR"/>
    <property type="match status" value="3"/>
</dbReference>
<keyword evidence="4 9" id="KW-0812">Transmembrane</keyword>
<comment type="similarity">
    <text evidence="2 10">Belongs to the mitochondrial carrier (TC 2.A.29) family.</text>
</comment>
<evidence type="ECO:0000256" key="4">
    <source>
        <dbReference type="ARBA" id="ARBA00022692"/>
    </source>
</evidence>
<feature type="repeat" description="Solcar" evidence="9">
    <location>
        <begin position="242"/>
        <end position="329"/>
    </location>
</feature>
<protein>
    <recommendedName>
        <fullName evidence="13">Mitochondrial ornithine transporter 1</fullName>
    </recommendedName>
</protein>
<feature type="repeat" description="Solcar" evidence="9">
    <location>
        <begin position="36"/>
        <end position="121"/>
    </location>
</feature>
<dbReference type="InterPro" id="IPR002067">
    <property type="entry name" value="MCP"/>
</dbReference>
<dbReference type="InterPro" id="IPR050567">
    <property type="entry name" value="Mitochondrial_Carrier"/>
</dbReference>
<evidence type="ECO:0000256" key="6">
    <source>
        <dbReference type="ARBA" id="ARBA00022989"/>
    </source>
</evidence>
<dbReference type="GO" id="GO:0031966">
    <property type="term" value="C:mitochondrial membrane"/>
    <property type="evidence" value="ECO:0007669"/>
    <property type="project" value="UniProtKB-SubCell"/>
</dbReference>
<dbReference type="PRINTS" id="PR00926">
    <property type="entry name" value="MITOCARRIER"/>
</dbReference>
<evidence type="ECO:0000256" key="2">
    <source>
        <dbReference type="ARBA" id="ARBA00006375"/>
    </source>
</evidence>
<keyword evidence="7" id="KW-0496">Mitochondrion</keyword>
<dbReference type="FunFam" id="1.50.40.10:FF:000146">
    <property type="entry name" value="Uncharacterized protein, isoform B"/>
    <property type="match status" value="1"/>
</dbReference>
<keyword evidence="5" id="KW-0677">Repeat</keyword>
<dbReference type="Proteomes" id="UP001195483">
    <property type="component" value="Unassembled WGS sequence"/>
</dbReference>
<evidence type="ECO:0000313" key="11">
    <source>
        <dbReference type="EMBL" id="KAK3594545.1"/>
    </source>
</evidence>
<proteinExistence type="inferred from homology"/>
<dbReference type="InterPro" id="IPR023395">
    <property type="entry name" value="MCP_dom_sf"/>
</dbReference>
<organism evidence="11 12">
    <name type="scientific">Potamilus streckersoni</name>
    <dbReference type="NCBI Taxonomy" id="2493646"/>
    <lineage>
        <taxon>Eukaryota</taxon>
        <taxon>Metazoa</taxon>
        <taxon>Spiralia</taxon>
        <taxon>Lophotrochozoa</taxon>
        <taxon>Mollusca</taxon>
        <taxon>Bivalvia</taxon>
        <taxon>Autobranchia</taxon>
        <taxon>Heteroconchia</taxon>
        <taxon>Palaeoheterodonta</taxon>
        <taxon>Unionida</taxon>
        <taxon>Unionoidea</taxon>
        <taxon>Unionidae</taxon>
        <taxon>Ambleminae</taxon>
        <taxon>Lampsilini</taxon>
        <taxon>Potamilus</taxon>
    </lineage>
</organism>
<reference evidence="11" key="2">
    <citation type="journal article" date="2021" name="Genome Biol. Evol.">
        <title>Developing a high-quality reference genome for a parasitic bivalve with doubly uniparental inheritance (Bivalvia: Unionida).</title>
        <authorList>
            <person name="Smith C.H."/>
        </authorList>
    </citation>
    <scope>NUCLEOTIDE SEQUENCE</scope>
    <source>
        <strain evidence="11">CHS0354</strain>
        <tissue evidence="11">Mantle</tissue>
    </source>
</reference>
<reference evidence="11" key="3">
    <citation type="submission" date="2023-05" db="EMBL/GenBank/DDBJ databases">
        <authorList>
            <person name="Smith C.H."/>
        </authorList>
    </citation>
    <scope>NUCLEOTIDE SEQUENCE</scope>
    <source>
        <strain evidence="11">CHS0354</strain>
        <tissue evidence="11">Mantle</tissue>
    </source>
</reference>
<dbReference type="EMBL" id="JAEAOA010001420">
    <property type="protein sequence ID" value="KAK3594545.1"/>
    <property type="molecule type" value="Genomic_DNA"/>
</dbReference>
<dbReference type="Gene3D" id="1.50.40.10">
    <property type="entry name" value="Mitochondrial carrier domain"/>
    <property type="match status" value="1"/>
</dbReference>
<comment type="subcellular location">
    <subcellularLocation>
        <location evidence="1">Mitochondrion membrane</location>
        <topology evidence="1">Multi-pass membrane protein</topology>
    </subcellularLocation>
</comment>
<dbReference type="GO" id="GO:1990575">
    <property type="term" value="P:mitochondrial L-ornithine transmembrane transport"/>
    <property type="evidence" value="ECO:0007669"/>
    <property type="project" value="TreeGrafter"/>
</dbReference>
<evidence type="ECO:0000256" key="9">
    <source>
        <dbReference type="PROSITE-ProRule" id="PRU00282"/>
    </source>
</evidence>
<dbReference type="PANTHER" id="PTHR45624:SF12">
    <property type="entry name" value="MITOCHONDRIAL ORNITHINE TRANSPORTER 1"/>
    <property type="match status" value="1"/>
</dbReference>
<evidence type="ECO:0008006" key="13">
    <source>
        <dbReference type="Google" id="ProtNLM"/>
    </source>
</evidence>
<evidence type="ECO:0000256" key="5">
    <source>
        <dbReference type="ARBA" id="ARBA00022737"/>
    </source>
</evidence>
<name>A0AAE0SMA3_9BIVA</name>
<dbReference type="AlphaFoldDB" id="A0AAE0SMA3"/>
<reference evidence="11" key="1">
    <citation type="journal article" date="2021" name="Genome Biol. Evol.">
        <title>A High-Quality Reference Genome for a Parasitic Bivalve with Doubly Uniparental Inheritance (Bivalvia: Unionida).</title>
        <authorList>
            <person name="Smith C.H."/>
        </authorList>
    </citation>
    <scope>NUCLEOTIDE SEQUENCE</scope>
    <source>
        <strain evidence="11">CHS0354</strain>
    </source>
</reference>
<accession>A0AAE0SMA3</accession>
<dbReference type="GO" id="GO:0000064">
    <property type="term" value="F:L-ornithine transmembrane transporter activity"/>
    <property type="evidence" value="ECO:0007669"/>
    <property type="project" value="TreeGrafter"/>
</dbReference>